<feature type="compositionally biased region" description="Low complexity" evidence="2">
    <location>
        <begin position="14"/>
        <end position="32"/>
    </location>
</feature>
<name>A0A2I1GLV1_9GLOM</name>
<accession>A0A2I1GLV1</accession>
<reference evidence="3 4" key="1">
    <citation type="submission" date="2015-10" db="EMBL/GenBank/DDBJ databases">
        <title>Genome analyses suggest a sexual origin of heterokaryosis in a supposedly ancient asexual fungus.</title>
        <authorList>
            <person name="Ropars J."/>
            <person name="Sedzielewska K."/>
            <person name="Noel J."/>
            <person name="Charron P."/>
            <person name="Farinelli L."/>
            <person name="Marton T."/>
            <person name="Kruger M."/>
            <person name="Pelin A."/>
            <person name="Brachmann A."/>
            <person name="Corradi N."/>
        </authorList>
    </citation>
    <scope>NUCLEOTIDE SEQUENCE [LARGE SCALE GENOMIC DNA]</scope>
    <source>
        <strain evidence="3 4">A4</strain>
    </source>
</reference>
<evidence type="ECO:0000256" key="2">
    <source>
        <dbReference type="SAM" id="MobiDB-lite"/>
    </source>
</evidence>
<feature type="compositionally biased region" description="Basic and acidic residues" evidence="2">
    <location>
        <begin position="1"/>
        <end position="11"/>
    </location>
</feature>
<feature type="compositionally biased region" description="Basic and acidic residues" evidence="2">
    <location>
        <begin position="317"/>
        <end position="327"/>
    </location>
</feature>
<keyword evidence="4" id="KW-1185">Reference proteome</keyword>
<comment type="caution">
    <text evidence="3">The sequence shown here is derived from an EMBL/GenBank/DDBJ whole genome shotgun (WGS) entry which is preliminary data.</text>
</comment>
<feature type="region of interest" description="Disordered" evidence="2">
    <location>
        <begin position="317"/>
        <end position="367"/>
    </location>
</feature>
<keyword evidence="1" id="KW-0175">Coiled coil</keyword>
<evidence type="ECO:0000256" key="1">
    <source>
        <dbReference type="SAM" id="Coils"/>
    </source>
</evidence>
<feature type="compositionally biased region" description="Polar residues" evidence="2">
    <location>
        <begin position="355"/>
        <end position="366"/>
    </location>
</feature>
<proteinExistence type="predicted"/>
<gene>
    <name evidence="3" type="ORF">RhiirA4_462884</name>
</gene>
<dbReference type="VEuPathDB" id="FungiDB:FUN_009864"/>
<sequence length="427" mass="49501">QRVQETEKAEDSDIISVASDSNSSNNSLIQISKQKTSNRIAELKEELRILNEKSLNSKVVQTTPKKTKKIQNATIDSKKIHKSVKREGKEPEWFSSDPEQPIPKEKGKNYYDIPRTLHIRKMTWNGYVESLRHLCEEYLSEVAKTMMFKDIETKLINKTIRKFKDQNEREYNKEPDKSSKTQKSRKHKKSRNSMELESTSYNNHTSDVEESQNNSGDFTSIETLHSNHKNDAEQDDPKLESNNMTTNELQDITQQIEELMNKQKKMLIKARNNKHKVNEVFTLNTSNLYLQSEQDIPKESSHLSNKIIDIQDDDKNDEISLKRKNPEDSSITPTNNSSDNKLVDPTSKCKRKRSNSTQIESTSANNDLKKQRICRSTRIKTTNKDDLDIIYEKKISGCTFIKLTEDKLKEWKVANGSAELNHLKLYD</sequence>
<feature type="compositionally biased region" description="Polar residues" evidence="2">
    <location>
        <begin position="193"/>
        <end position="222"/>
    </location>
</feature>
<feature type="coiled-coil region" evidence="1">
    <location>
        <begin position="242"/>
        <end position="269"/>
    </location>
</feature>
<feature type="compositionally biased region" description="Polar residues" evidence="2">
    <location>
        <begin position="328"/>
        <end position="340"/>
    </location>
</feature>
<dbReference type="Proteomes" id="UP000234323">
    <property type="component" value="Unassembled WGS sequence"/>
</dbReference>
<protein>
    <submittedName>
        <fullName evidence="3">Uncharacterized protein</fullName>
    </submittedName>
</protein>
<feature type="non-terminal residue" evidence="3">
    <location>
        <position position="1"/>
    </location>
</feature>
<feature type="region of interest" description="Disordered" evidence="2">
    <location>
        <begin position="166"/>
        <end position="222"/>
    </location>
</feature>
<dbReference type="VEuPathDB" id="FungiDB:RhiirFUN_014226"/>
<organism evidence="3 4">
    <name type="scientific">Rhizophagus irregularis</name>
    <dbReference type="NCBI Taxonomy" id="588596"/>
    <lineage>
        <taxon>Eukaryota</taxon>
        <taxon>Fungi</taxon>
        <taxon>Fungi incertae sedis</taxon>
        <taxon>Mucoromycota</taxon>
        <taxon>Glomeromycotina</taxon>
        <taxon>Glomeromycetes</taxon>
        <taxon>Glomerales</taxon>
        <taxon>Glomeraceae</taxon>
        <taxon>Rhizophagus</taxon>
    </lineage>
</organism>
<evidence type="ECO:0000313" key="3">
    <source>
        <dbReference type="EMBL" id="PKY47609.1"/>
    </source>
</evidence>
<feature type="compositionally biased region" description="Basic residues" evidence="2">
    <location>
        <begin position="180"/>
        <end position="191"/>
    </location>
</feature>
<dbReference type="VEuPathDB" id="FungiDB:RhiirA1_447892"/>
<feature type="region of interest" description="Disordered" evidence="2">
    <location>
        <begin position="86"/>
        <end position="107"/>
    </location>
</feature>
<feature type="region of interest" description="Disordered" evidence="2">
    <location>
        <begin position="1"/>
        <end position="35"/>
    </location>
</feature>
<evidence type="ECO:0000313" key="4">
    <source>
        <dbReference type="Proteomes" id="UP000234323"/>
    </source>
</evidence>
<dbReference type="EMBL" id="LLXI01000561">
    <property type="protein sequence ID" value="PKY47609.1"/>
    <property type="molecule type" value="Genomic_DNA"/>
</dbReference>
<feature type="compositionally biased region" description="Basic and acidic residues" evidence="2">
    <location>
        <begin position="166"/>
        <end position="179"/>
    </location>
</feature>
<dbReference type="AlphaFoldDB" id="A0A2I1GLV1"/>